<name>A0ACC1L4G0_9FUNG</name>
<dbReference type="Proteomes" id="UP001140096">
    <property type="component" value="Unassembled WGS sequence"/>
</dbReference>
<gene>
    <name evidence="1" type="ORF">H4S07_005184</name>
</gene>
<accession>A0ACC1L4G0</accession>
<comment type="caution">
    <text evidence="1">The sequence shown here is derived from an EMBL/GenBank/DDBJ whole genome shotgun (WGS) entry which is preliminary data.</text>
</comment>
<protein>
    <submittedName>
        <fullName evidence="1">Uncharacterized protein</fullName>
    </submittedName>
</protein>
<feature type="non-terminal residue" evidence="1">
    <location>
        <position position="663"/>
    </location>
</feature>
<evidence type="ECO:0000313" key="1">
    <source>
        <dbReference type="EMBL" id="KAJ2800419.1"/>
    </source>
</evidence>
<organism evidence="1 2">
    <name type="scientific">Coemansia furcata</name>
    <dbReference type="NCBI Taxonomy" id="417177"/>
    <lineage>
        <taxon>Eukaryota</taxon>
        <taxon>Fungi</taxon>
        <taxon>Fungi incertae sedis</taxon>
        <taxon>Zoopagomycota</taxon>
        <taxon>Kickxellomycotina</taxon>
        <taxon>Kickxellomycetes</taxon>
        <taxon>Kickxellales</taxon>
        <taxon>Kickxellaceae</taxon>
        <taxon>Coemansia</taxon>
    </lineage>
</organism>
<proteinExistence type="predicted"/>
<sequence length="663" mass="69638">PDYLAIFSSTKLHLYRTVYSDLAARQLRSKRLAEEAKHIRRLEEEAKRKAGNGKGSPAQRPKSHPKPSAPKPSYSQLQTKLGALLAEARKLPRIHRPDTDLLLKSLMADTGLSDPTSRPKPRAMHPVSYKVMRSSEALGIINDKYVKTQYTDNRPNDQLVASSKPGVNALPEALSAPVKNTKVSMVPVAALDVAANSKRSTGYDPSSADIRYASEQPDTPSTPGTYTSVPEVSTAAKDNIANSERTADGAKGSADDAHTPAALDVPSAPVKDTTVPDVPATANDITANSKHNAVQNAIGVNTSHTHTQQVAQSNFGTGPTVLILPTVANNDYTRSERPAGQDAGGANIVHTPGMDTTVPKIPAAALNVAVNSERPAGQDVSGTDNAQTPAQPEPFSTPGMDSTVSKAPAADFGGTVTGWIPVGWTGSINGTNGSTDINANTQQEPHPAFGIGVIVAAPVVDTATITTAFCQRFKTLARQFSVGRIHTDTTSSTKRVVRICTRKEPIGKAHPLTMRRARHFAARHVLRRSGLVVYKRYAITSKLRVTTAARAARRGDSPDVDSANGMAALEQQEMQGGLGTSVAVPEQIAGTINGIATGCTGATQGSSGANVGHYLPVGWSYGDASAGSTNIRGFPFGCSGTSQVANSANGVHIPTQQVIQGTS</sequence>
<reference evidence="1" key="1">
    <citation type="submission" date="2022-07" db="EMBL/GenBank/DDBJ databases">
        <title>Phylogenomic reconstructions and comparative analyses of Kickxellomycotina fungi.</title>
        <authorList>
            <person name="Reynolds N.K."/>
            <person name="Stajich J.E."/>
            <person name="Barry K."/>
            <person name="Grigoriev I.V."/>
            <person name="Crous P."/>
            <person name="Smith M.E."/>
        </authorList>
    </citation>
    <scope>NUCLEOTIDE SEQUENCE</scope>
    <source>
        <strain evidence="1">CBS 102833</strain>
    </source>
</reference>
<keyword evidence="2" id="KW-1185">Reference proteome</keyword>
<dbReference type="EMBL" id="JANBUP010002418">
    <property type="protein sequence ID" value="KAJ2800419.1"/>
    <property type="molecule type" value="Genomic_DNA"/>
</dbReference>
<evidence type="ECO:0000313" key="2">
    <source>
        <dbReference type="Proteomes" id="UP001140096"/>
    </source>
</evidence>
<feature type="non-terminal residue" evidence="1">
    <location>
        <position position="1"/>
    </location>
</feature>